<dbReference type="KEGG" id="tta:Theth_1012"/>
<proteinExistence type="inferred from homology"/>
<dbReference type="GO" id="GO:0046872">
    <property type="term" value="F:metal ion binding"/>
    <property type="evidence" value="ECO:0007669"/>
    <property type="project" value="UniProtKB-KW"/>
</dbReference>
<dbReference type="NCBIfam" id="TIGR01494">
    <property type="entry name" value="ATPase_P-type"/>
    <property type="match status" value="1"/>
</dbReference>
<dbReference type="RefSeq" id="WP_013932313.1">
    <property type="nucleotide sequence ID" value="NC_015707.1"/>
</dbReference>
<keyword evidence="9 10" id="KW-0472">Membrane</keyword>
<dbReference type="InterPro" id="IPR023298">
    <property type="entry name" value="ATPase_P-typ_TM_dom_sf"/>
</dbReference>
<name>F7YYQ8_9THEM</name>
<dbReference type="PROSITE" id="PS50846">
    <property type="entry name" value="HMA_2"/>
    <property type="match status" value="1"/>
</dbReference>
<dbReference type="SFLD" id="SFLDF00027">
    <property type="entry name" value="p-type_atpase"/>
    <property type="match status" value="1"/>
</dbReference>
<evidence type="ECO:0000256" key="2">
    <source>
        <dbReference type="ARBA" id="ARBA00006024"/>
    </source>
</evidence>
<reference evidence="12 13" key="1">
    <citation type="submission" date="2010-11" db="EMBL/GenBank/DDBJ databases">
        <title>The complete genome of Thermotoga thermarum DSM 5069.</title>
        <authorList>
            <consortium name="US DOE Joint Genome Institute (JGI-PGF)"/>
            <person name="Lucas S."/>
            <person name="Copeland A."/>
            <person name="Lapidus A."/>
            <person name="Bruce D."/>
            <person name="Goodwin L."/>
            <person name="Pitluck S."/>
            <person name="Kyrpides N."/>
            <person name="Mavromatis K."/>
            <person name="Ivanova N."/>
            <person name="Zeytun A."/>
            <person name="Brettin T."/>
            <person name="Detter J.C."/>
            <person name="Tapia R."/>
            <person name="Han C."/>
            <person name="Land M."/>
            <person name="Hauser L."/>
            <person name="Markowitz V."/>
            <person name="Cheng J.-F."/>
            <person name="Hugenholtz P."/>
            <person name="Woyke T."/>
            <person name="Wu D."/>
            <person name="Spring S."/>
            <person name="Schroeder M."/>
            <person name="Brambilla E."/>
            <person name="Klenk H.-P."/>
            <person name="Eisen J.A."/>
        </authorList>
    </citation>
    <scope>NUCLEOTIDE SEQUENCE [LARGE SCALE GENOMIC DNA]</scope>
    <source>
        <strain evidence="12 13">DSM 5069</strain>
    </source>
</reference>
<dbReference type="PANTHER" id="PTHR48085">
    <property type="entry name" value="CADMIUM/ZINC-TRANSPORTING ATPASE HMA2-RELATED"/>
    <property type="match status" value="1"/>
</dbReference>
<dbReference type="Pfam" id="PF00702">
    <property type="entry name" value="Hydrolase"/>
    <property type="match status" value="1"/>
</dbReference>
<dbReference type="InterPro" id="IPR051014">
    <property type="entry name" value="Cation_Transport_ATPase_IB"/>
</dbReference>
<dbReference type="HOGENOM" id="CLU_001771_6_2_0"/>
<dbReference type="Pfam" id="PF00122">
    <property type="entry name" value="E1-E2_ATPase"/>
    <property type="match status" value="1"/>
</dbReference>
<protein>
    <submittedName>
        <fullName evidence="12">Heavy metal translocating P-type ATPase</fullName>
    </submittedName>
</protein>
<evidence type="ECO:0000256" key="7">
    <source>
        <dbReference type="ARBA" id="ARBA00022967"/>
    </source>
</evidence>
<feature type="transmembrane region" description="Helical" evidence="10">
    <location>
        <begin position="650"/>
        <end position="669"/>
    </location>
</feature>
<dbReference type="NCBIfam" id="TIGR01512">
    <property type="entry name" value="ATPase-IB2_Cd"/>
    <property type="match status" value="1"/>
</dbReference>
<evidence type="ECO:0000256" key="9">
    <source>
        <dbReference type="ARBA" id="ARBA00023136"/>
    </source>
</evidence>
<feature type="transmembrane region" description="Helical" evidence="10">
    <location>
        <begin position="294"/>
        <end position="318"/>
    </location>
</feature>
<dbReference type="SUPFAM" id="SSF55008">
    <property type="entry name" value="HMA, heavy metal-associated domain"/>
    <property type="match status" value="1"/>
</dbReference>
<dbReference type="InterPro" id="IPR036163">
    <property type="entry name" value="HMA_dom_sf"/>
</dbReference>
<dbReference type="eggNOG" id="COG2217">
    <property type="taxonomic scope" value="Bacteria"/>
</dbReference>
<dbReference type="InterPro" id="IPR027256">
    <property type="entry name" value="P-typ_ATPase_IB"/>
</dbReference>
<dbReference type="PROSITE" id="PS01229">
    <property type="entry name" value="COF_2"/>
    <property type="match status" value="1"/>
</dbReference>
<dbReference type="PATRIC" id="fig|688269.3.peg.1039"/>
<dbReference type="GO" id="GO:0005524">
    <property type="term" value="F:ATP binding"/>
    <property type="evidence" value="ECO:0007669"/>
    <property type="project" value="UniProtKB-UniRule"/>
</dbReference>
<comment type="similarity">
    <text evidence="2 10">Belongs to the cation transport ATPase (P-type) (TC 3.A.3) family. Type IB subfamily.</text>
</comment>
<dbReference type="SFLD" id="SFLDG00002">
    <property type="entry name" value="C1.7:_P-type_atpase_like"/>
    <property type="match status" value="1"/>
</dbReference>
<dbReference type="SFLD" id="SFLDS00003">
    <property type="entry name" value="Haloacid_Dehalogenase"/>
    <property type="match status" value="1"/>
</dbReference>
<keyword evidence="13" id="KW-1185">Reference proteome</keyword>
<feature type="transmembrane region" description="Helical" evidence="10">
    <location>
        <begin position="76"/>
        <end position="104"/>
    </location>
</feature>
<dbReference type="PROSITE" id="PS00154">
    <property type="entry name" value="ATPASE_E1_E2"/>
    <property type="match status" value="1"/>
</dbReference>
<dbReference type="InterPro" id="IPR044492">
    <property type="entry name" value="P_typ_ATPase_HD_dom"/>
</dbReference>
<keyword evidence="7" id="KW-1278">Translocase</keyword>
<evidence type="ECO:0000256" key="6">
    <source>
        <dbReference type="ARBA" id="ARBA00022840"/>
    </source>
</evidence>
<dbReference type="SUPFAM" id="SSF81665">
    <property type="entry name" value="Calcium ATPase, transmembrane domain M"/>
    <property type="match status" value="1"/>
</dbReference>
<dbReference type="InterPro" id="IPR036412">
    <property type="entry name" value="HAD-like_sf"/>
</dbReference>
<dbReference type="OrthoDB" id="9760802at2"/>
<evidence type="ECO:0000256" key="3">
    <source>
        <dbReference type="ARBA" id="ARBA00022692"/>
    </source>
</evidence>
<dbReference type="STRING" id="688269.Theth_1012"/>
<keyword evidence="4 10" id="KW-0479">Metal-binding</keyword>
<dbReference type="SUPFAM" id="SSF56784">
    <property type="entry name" value="HAD-like"/>
    <property type="match status" value="1"/>
</dbReference>
<dbReference type="Gene3D" id="3.40.50.1000">
    <property type="entry name" value="HAD superfamily/HAD-like"/>
    <property type="match status" value="1"/>
</dbReference>
<dbReference type="NCBIfam" id="TIGR01525">
    <property type="entry name" value="ATPase-IB_hvy"/>
    <property type="match status" value="1"/>
</dbReference>
<feature type="transmembrane region" description="Helical" evidence="10">
    <location>
        <begin position="330"/>
        <end position="351"/>
    </location>
</feature>
<dbReference type="EMBL" id="CP002351">
    <property type="protein sequence ID" value="AEH51093.1"/>
    <property type="molecule type" value="Genomic_DNA"/>
</dbReference>
<dbReference type="InterPro" id="IPR001757">
    <property type="entry name" value="P_typ_ATPase"/>
</dbReference>
<dbReference type="PRINTS" id="PR00119">
    <property type="entry name" value="CATATPASE"/>
</dbReference>
<dbReference type="Proteomes" id="UP000006804">
    <property type="component" value="Chromosome"/>
</dbReference>
<dbReference type="GO" id="GO:0015086">
    <property type="term" value="F:cadmium ion transmembrane transporter activity"/>
    <property type="evidence" value="ECO:0007669"/>
    <property type="project" value="TreeGrafter"/>
</dbReference>
<dbReference type="Gene3D" id="3.30.70.100">
    <property type="match status" value="1"/>
</dbReference>
<keyword evidence="10" id="KW-1003">Cell membrane</keyword>
<organism evidence="12 13">
    <name type="scientific">Pseudothermotoga thermarum DSM 5069</name>
    <dbReference type="NCBI Taxonomy" id="688269"/>
    <lineage>
        <taxon>Bacteria</taxon>
        <taxon>Thermotogati</taxon>
        <taxon>Thermotogota</taxon>
        <taxon>Thermotogae</taxon>
        <taxon>Thermotogales</taxon>
        <taxon>Thermotogaceae</taxon>
        <taxon>Pseudothermotoga</taxon>
    </lineage>
</organism>
<sequence>MRRIYKLKNLCCPNCARRIEETIKKTKGVKSVKLNFSLGILKVESEKEIDVRRIVKSIENEVEIQEFHQKKNHLELFVLFSSLLLFAASFAFKSPYVAIFSYIISGFSVFRKTVKNVFTRSLKTIFDEYFLMSIATIGALILKEYHEAAAVMVFYRFGEYLQSLAVNKSRKSIEDLINAMPKYAWLLENGQIRKISPDKLEVGQIILVKPGEKIPIDGIIVEGKAMVDTSLVTGESFPQFFESQQEVKAGFIVKDSPLKIKVTKRYEDSTATRLVQLVEAATERKSRVEKAITIFARYYTPIVLVVAFLTWLFPVVFFNQPFKVRLYRSLVLLVISCPCALMLAVPLTYFAGLGKASKNKILIKGADLIDTLAKAKVVLFDKTGTLTEEQHEIEKIEVTGEISSEQLLRYLASIERYSNHPFAKSIVEAVGQVNYPVQNLVELPGMGIKGLVNGVEFLAGNDRLLHLENVKHPKWVCDSDQKSSIHTAVNKKFSGSVFLREKIKNSTKEAIQKLKNLGITVKMLTGDKKNSAEKVAKQLGIEFNSDLLPEEKYKILENEKKSGVIIFVGDGLNDVPSLSKADVGIAMNTADNEAALEIADVVIADGEPIKVYEAIEISRKTRRIVVENIVIAIGVKILFILLATTGTATMWQGVFADVGVALLCVLNSMRILH</sequence>
<dbReference type="Pfam" id="PF00403">
    <property type="entry name" value="HMA"/>
    <property type="match status" value="1"/>
</dbReference>
<dbReference type="InterPro" id="IPR023214">
    <property type="entry name" value="HAD_sf"/>
</dbReference>
<dbReference type="InterPro" id="IPR018303">
    <property type="entry name" value="ATPase_P-typ_P_site"/>
</dbReference>
<feature type="domain" description="HMA" evidence="11">
    <location>
        <begin position="1"/>
        <end position="66"/>
    </location>
</feature>
<evidence type="ECO:0000256" key="8">
    <source>
        <dbReference type="ARBA" id="ARBA00022989"/>
    </source>
</evidence>
<dbReference type="InterPro" id="IPR059000">
    <property type="entry name" value="ATPase_P-type_domA"/>
</dbReference>
<keyword evidence="6 10" id="KW-0067">ATP-binding</keyword>
<dbReference type="GO" id="GO:0016887">
    <property type="term" value="F:ATP hydrolysis activity"/>
    <property type="evidence" value="ECO:0007669"/>
    <property type="project" value="InterPro"/>
</dbReference>
<comment type="subcellular location">
    <subcellularLocation>
        <location evidence="10">Cell membrane</location>
    </subcellularLocation>
    <subcellularLocation>
        <location evidence="1">Membrane</location>
        <topology evidence="1">Multi-pass membrane protein</topology>
    </subcellularLocation>
</comment>
<keyword evidence="8 10" id="KW-1133">Transmembrane helix</keyword>
<dbReference type="GO" id="GO:0019829">
    <property type="term" value="F:ATPase-coupled monoatomic cation transmembrane transporter activity"/>
    <property type="evidence" value="ECO:0007669"/>
    <property type="project" value="InterPro"/>
</dbReference>
<dbReference type="Gene3D" id="2.70.150.10">
    <property type="entry name" value="Calcium-transporting ATPase, cytoplasmic transduction domain A"/>
    <property type="match status" value="1"/>
</dbReference>
<dbReference type="InterPro" id="IPR008250">
    <property type="entry name" value="ATPase_P-typ_transduc_dom_A_sf"/>
</dbReference>
<dbReference type="CDD" id="cd00371">
    <property type="entry name" value="HMA"/>
    <property type="match status" value="1"/>
</dbReference>
<evidence type="ECO:0000313" key="13">
    <source>
        <dbReference type="Proteomes" id="UP000006804"/>
    </source>
</evidence>
<evidence type="ECO:0000313" key="12">
    <source>
        <dbReference type="EMBL" id="AEH51093.1"/>
    </source>
</evidence>
<feature type="transmembrane region" description="Helical" evidence="10">
    <location>
        <begin position="124"/>
        <end position="142"/>
    </location>
</feature>
<evidence type="ECO:0000259" key="11">
    <source>
        <dbReference type="PROSITE" id="PS50846"/>
    </source>
</evidence>
<evidence type="ECO:0000256" key="4">
    <source>
        <dbReference type="ARBA" id="ARBA00022723"/>
    </source>
</evidence>
<dbReference type="Gene3D" id="3.40.1110.10">
    <property type="entry name" value="Calcium-transporting ATPase, cytoplasmic domain N"/>
    <property type="match status" value="1"/>
</dbReference>
<dbReference type="InterPro" id="IPR023299">
    <property type="entry name" value="ATPase_P-typ_cyto_dom_N"/>
</dbReference>
<dbReference type="GO" id="GO:0005886">
    <property type="term" value="C:plasma membrane"/>
    <property type="evidence" value="ECO:0007669"/>
    <property type="project" value="UniProtKB-SubCell"/>
</dbReference>
<evidence type="ECO:0000256" key="10">
    <source>
        <dbReference type="RuleBase" id="RU362081"/>
    </source>
</evidence>
<dbReference type="AlphaFoldDB" id="F7YYQ8"/>
<dbReference type="InterPro" id="IPR006121">
    <property type="entry name" value="HMA_dom"/>
</dbReference>
<keyword evidence="5 10" id="KW-0547">Nucleotide-binding</keyword>
<dbReference type="PANTHER" id="PTHR48085:SF5">
    <property type="entry name" value="CADMIUM_ZINC-TRANSPORTING ATPASE HMA4-RELATED"/>
    <property type="match status" value="1"/>
</dbReference>
<feature type="transmembrane region" description="Helical" evidence="10">
    <location>
        <begin position="624"/>
        <end position="644"/>
    </location>
</feature>
<gene>
    <name evidence="12" type="ORF">Theth_1012</name>
</gene>
<dbReference type="PRINTS" id="PR00941">
    <property type="entry name" value="CDATPASE"/>
</dbReference>
<accession>F7YYQ8</accession>
<dbReference type="SUPFAM" id="SSF81653">
    <property type="entry name" value="Calcium ATPase, transduction domain A"/>
    <property type="match status" value="1"/>
</dbReference>
<evidence type="ECO:0000256" key="5">
    <source>
        <dbReference type="ARBA" id="ARBA00022741"/>
    </source>
</evidence>
<evidence type="ECO:0000256" key="1">
    <source>
        <dbReference type="ARBA" id="ARBA00004141"/>
    </source>
</evidence>
<keyword evidence="3 10" id="KW-0812">Transmembrane</keyword>